<evidence type="ECO:0000259" key="1">
    <source>
        <dbReference type="Pfam" id="PF07238"/>
    </source>
</evidence>
<accession>X0X9T4</accession>
<evidence type="ECO:0000313" key="2">
    <source>
        <dbReference type="EMBL" id="GAG32172.1"/>
    </source>
</evidence>
<gene>
    <name evidence="2" type="ORF">S01H1_72073</name>
</gene>
<reference evidence="2" key="1">
    <citation type="journal article" date="2014" name="Front. Microbiol.">
        <title>High frequency of phylogenetically diverse reductive dehalogenase-homologous genes in deep subseafloor sedimentary metagenomes.</title>
        <authorList>
            <person name="Kawai M."/>
            <person name="Futagami T."/>
            <person name="Toyoda A."/>
            <person name="Takaki Y."/>
            <person name="Nishi S."/>
            <person name="Hori S."/>
            <person name="Arai W."/>
            <person name="Tsubouchi T."/>
            <person name="Morono Y."/>
            <person name="Uchiyama I."/>
            <person name="Ito T."/>
            <person name="Fujiyama A."/>
            <person name="Inagaki F."/>
            <person name="Takami H."/>
        </authorList>
    </citation>
    <scope>NUCLEOTIDE SEQUENCE</scope>
    <source>
        <strain evidence="2">Expedition CK06-06</strain>
    </source>
</reference>
<dbReference type="EMBL" id="BARS01048036">
    <property type="protein sequence ID" value="GAG32172.1"/>
    <property type="molecule type" value="Genomic_DNA"/>
</dbReference>
<dbReference type="GO" id="GO:0035438">
    <property type="term" value="F:cyclic-di-GMP binding"/>
    <property type="evidence" value="ECO:0007669"/>
    <property type="project" value="InterPro"/>
</dbReference>
<name>X0X9T4_9ZZZZ</name>
<dbReference type="Pfam" id="PF07238">
    <property type="entry name" value="PilZ"/>
    <property type="match status" value="1"/>
</dbReference>
<feature type="domain" description="PilZ" evidence="1">
    <location>
        <begin position="4"/>
        <end position="76"/>
    </location>
</feature>
<proteinExistence type="predicted"/>
<protein>
    <recommendedName>
        <fullName evidence="1">PilZ domain-containing protein</fullName>
    </recommendedName>
</protein>
<comment type="caution">
    <text evidence="2">The sequence shown here is derived from an EMBL/GenBank/DDBJ whole genome shotgun (WGS) entry which is preliminary data.</text>
</comment>
<sequence length="84" mass="9008">DGIGVLVNISYSGALIEDSSVQPTVGSRVRIYVFTEPVDPIAPASPYELVGRVVRHSSSGFAIEYEDTDPEVRQLVDKAAASQD</sequence>
<dbReference type="AlphaFoldDB" id="X0X9T4"/>
<dbReference type="InterPro" id="IPR009875">
    <property type="entry name" value="PilZ_domain"/>
</dbReference>
<organism evidence="2">
    <name type="scientific">marine sediment metagenome</name>
    <dbReference type="NCBI Taxonomy" id="412755"/>
    <lineage>
        <taxon>unclassified sequences</taxon>
        <taxon>metagenomes</taxon>
        <taxon>ecological metagenomes</taxon>
    </lineage>
</organism>
<feature type="non-terminal residue" evidence="2">
    <location>
        <position position="1"/>
    </location>
</feature>